<dbReference type="Gene3D" id="2.60.120.1140">
    <property type="entry name" value="Protein of unknown function DUF192"/>
    <property type="match status" value="1"/>
</dbReference>
<dbReference type="OrthoDB" id="64208at2157"/>
<sequence>MARIVHDGGDADADVRVLATNVTVADSFLAKARGLMFRRSFPDGSALVFPFDGTAARTLHMVAVPLDIDAVWLRGERVERVARLSAWTGVGRATADTVIELPAGAAAGVHEGDTVRIDSE</sequence>
<keyword evidence="2" id="KW-1185">Reference proteome</keyword>
<evidence type="ECO:0000313" key="2">
    <source>
        <dbReference type="Proteomes" id="UP000252189"/>
    </source>
</evidence>
<dbReference type="InterPro" id="IPR038695">
    <property type="entry name" value="Saro_0823-like_sf"/>
</dbReference>
<name>A0A368NDQ6_9EURY</name>
<organism evidence="1 2">
    <name type="scientific">Haloplanus salinus</name>
    <dbReference type="NCBI Taxonomy" id="1126245"/>
    <lineage>
        <taxon>Archaea</taxon>
        <taxon>Methanobacteriati</taxon>
        <taxon>Methanobacteriota</taxon>
        <taxon>Stenosarchaea group</taxon>
        <taxon>Halobacteria</taxon>
        <taxon>Halobacteriales</taxon>
        <taxon>Haloferacaceae</taxon>
        <taxon>Haloplanus</taxon>
    </lineage>
</organism>
<dbReference type="Pfam" id="PF02643">
    <property type="entry name" value="DUF192"/>
    <property type="match status" value="1"/>
</dbReference>
<comment type="caution">
    <text evidence="1">The sequence shown here is derived from an EMBL/GenBank/DDBJ whole genome shotgun (WGS) entry which is preliminary data.</text>
</comment>
<dbReference type="InterPro" id="IPR003795">
    <property type="entry name" value="DUF192"/>
</dbReference>
<dbReference type="Proteomes" id="UP000252189">
    <property type="component" value="Unassembled WGS sequence"/>
</dbReference>
<dbReference type="EMBL" id="QPHM01000001">
    <property type="protein sequence ID" value="RCU48618.1"/>
    <property type="molecule type" value="Genomic_DNA"/>
</dbReference>
<evidence type="ECO:0000313" key="1">
    <source>
        <dbReference type="EMBL" id="RCU48618.1"/>
    </source>
</evidence>
<accession>A0A368NDQ6</accession>
<proteinExistence type="predicted"/>
<gene>
    <name evidence="1" type="ORF">DU504_05255</name>
</gene>
<reference evidence="1 2" key="1">
    <citation type="submission" date="2018-07" db="EMBL/GenBank/DDBJ databases">
        <title>Genome sequences of Haloplanus salinus JCM 18368T.</title>
        <authorList>
            <person name="Kim Y.B."/>
            <person name="Roh S.W."/>
        </authorList>
    </citation>
    <scope>NUCLEOTIDE SEQUENCE [LARGE SCALE GENOMIC DNA]</scope>
    <source>
        <strain evidence="1 2">JCM 18368</strain>
    </source>
</reference>
<protein>
    <submittedName>
        <fullName evidence="1">DUF192 domain-containing protein</fullName>
    </submittedName>
</protein>
<dbReference type="AlphaFoldDB" id="A0A368NDQ6"/>
<dbReference type="RefSeq" id="WP_114450248.1">
    <property type="nucleotide sequence ID" value="NZ_QPHM01000001.1"/>
</dbReference>